<evidence type="ECO:0000313" key="2">
    <source>
        <dbReference type="EMBL" id="KAK2553586.1"/>
    </source>
</evidence>
<keyword evidence="3" id="KW-1185">Reference proteome</keyword>
<organism evidence="2 3">
    <name type="scientific">Acropora cervicornis</name>
    <name type="common">Staghorn coral</name>
    <dbReference type="NCBI Taxonomy" id="6130"/>
    <lineage>
        <taxon>Eukaryota</taxon>
        <taxon>Metazoa</taxon>
        <taxon>Cnidaria</taxon>
        <taxon>Anthozoa</taxon>
        <taxon>Hexacorallia</taxon>
        <taxon>Scleractinia</taxon>
        <taxon>Astrocoeniina</taxon>
        <taxon>Acroporidae</taxon>
        <taxon>Acropora</taxon>
    </lineage>
</organism>
<dbReference type="SUPFAM" id="SSF52540">
    <property type="entry name" value="P-loop containing nucleoside triphosphate hydrolases"/>
    <property type="match status" value="1"/>
</dbReference>
<feature type="compositionally biased region" description="Acidic residues" evidence="1">
    <location>
        <begin position="108"/>
        <end position="120"/>
    </location>
</feature>
<evidence type="ECO:0000256" key="1">
    <source>
        <dbReference type="SAM" id="MobiDB-lite"/>
    </source>
</evidence>
<feature type="region of interest" description="Disordered" evidence="1">
    <location>
        <begin position="1"/>
        <end position="27"/>
    </location>
</feature>
<name>A0AAD9Q2P9_ACRCE</name>
<dbReference type="AlphaFoldDB" id="A0AAD9Q2P9"/>
<feature type="compositionally biased region" description="Basic and acidic residues" evidence="1">
    <location>
        <begin position="121"/>
        <end position="137"/>
    </location>
</feature>
<dbReference type="Proteomes" id="UP001249851">
    <property type="component" value="Unassembled WGS sequence"/>
</dbReference>
<reference evidence="2" key="2">
    <citation type="journal article" date="2023" name="Science">
        <title>Genomic signatures of disease resistance in endangered staghorn corals.</title>
        <authorList>
            <person name="Vollmer S.V."/>
            <person name="Selwyn J.D."/>
            <person name="Despard B.A."/>
            <person name="Roesel C.L."/>
        </authorList>
    </citation>
    <scope>NUCLEOTIDE SEQUENCE</scope>
    <source>
        <strain evidence="2">K2</strain>
    </source>
</reference>
<dbReference type="InterPro" id="IPR027417">
    <property type="entry name" value="P-loop_NTPase"/>
</dbReference>
<proteinExistence type="predicted"/>
<accession>A0AAD9Q2P9</accession>
<protein>
    <submittedName>
        <fullName evidence="2">Uncharacterized protein</fullName>
    </submittedName>
</protein>
<comment type="caution">
    <text evidence="2">The sequence shown here is derived from an EMBL/GenBank/DDBJ whole genome shotgun (WGS) entry which is preliminary data.</text>
</comment>
<sequence length="421" mass="48199">MESHDRGDIAGEQGGHTDSEKQQPTVKDKLLNASAVRQVYLKFLKEQHSISVHFSDLHYNYYSAWKYVTKEDKHVLESNDHPDLWNSKAPKTSTACSERKKSRVSHESDDEQTESDDDLHEDSSEAAEKKSADEKERKSKKRKKRLTPFELSEIIVEKGIRTRTELLAFANKQKLEGKCDIAEFIVNRGPRVVAEVLNTAWEMTNAQDKLERSEKTRLELLQEAALGNCVSGCEGKWLTCALEVLQQNGICRETFTGAIRDLLHQGRSKFRNMMICGPANSAKTFILNPLSSVYTTFCNPACTSFAWVGAEDAKCIFLNDFRWSSQIIPWHDFLLMLEGQMVHLPAPKTHYAKDIVFDKDTPIFCTSKQPIIFIKNGVIDQRETDMMAVRWKIFHFNVRIAEQNQKEIRKCAKCFATLILE</sequence>
<dbReference type="Gene3D" id="3.40.50.300">
    <property type="entry name" value="P-loop containing nucleotide triphosphate hydrolases"/>
    <property type="match status" value="1"/>
</dbReference>
<dbReference type="EMBL" id="JARQWQ010000076">
    <property type="protein sequence ID" value="KAK2553586.1"/>
    <property type="molecule type" value="Genomic_DNA"/>
</dbReference>
<gene>
    <name evidence="2" type="ORF">P5673_025078</name>
</gene>
<evidence type="ECO:0000313" key="3">
    <source>
        <dbReference type="Proteomes" id="UP001249851"/>
    </source>
</evidence>
<feature type="region of interest" description="Disordered" evidence="1">
    <location>
        <begin position="78"/>
        <end position="143"/>
    </location>
</feature>
<reference evidence="2" key="1">
    <citation type="journal article" date="2023" name="G3 (Bethesda)">
        <title>Whole genome assembly and annotation of the endangered Caribbean coral Acropora cervicornis.</title>
        <authorList>
            <person name="Selwyn J.D."/>
            <person name="Vollmer S.V."/>
        </authorList>
    </citation>
    <scope>NUCLEOTIDE SEQUENCE</scope>
    <source>
        <strain evidence="2">K2</strain>
    </source>
</reference>